<organism evidence="3 4">
    <name type="scientific">Nicrophorus vespilloides</name>
    <name type="common">Boreal carrion beetle</name>
    <dbReference type="NCBI Taxonomy" id="110193"/>
    <lineage>
        <taxon>Eukaryota</taxon>
        <taxon>Metazoa</taxon>
        <taxon>Ecdysozoa</taxon>
        <taxon>Arthropoda</taxon>
        <taxon>Hexapoda</taxon>
        <taxon>Insecta</taxon>
        <taxon>Pterygota</taxon>
        <taxon>Neoptera</taxon>
        <taxon>Endopterygota</taxon>
        <taxon>Coleoptera</taxon>
        <taxon>Polyphaga</taxon>
        <taxon>Staphyliniformia</taxon>
        <taxon>Silphidae</taxon>
        <taxon>Nicrophorinae</taxon>
        <taxon>Nicrophorus</taxon>
    </lineage>
</organism>
<reference evidence="4" key="1">
    <citation type="submission" date="2025-08" db="UniProtKB">
        <authorList>
            <consortium name="RefSeq"/>
        </authorList>
    </citation>
    <scope>IDENTIFICATION</scope>
    <source>
        <tissue evidence="4">Whole Larva</tissue>
    </source>
</reference>
<name>A0ABM1MP04_NICVS</name>
<evidence type="ECO:0000313" key="3">
    <source>
        <dbReference type="Proteomes" id="UP000695000"/>
    </source>
</evidence>
<sequence>MFNPFRLGLCLLVTVCLHAPIATGQEKFSLSTPGLFNTIPVSEIKLPSTSTKKPSGTKVPVQKLVCPHPIRIPIFSLPCDTERDCRIFGGGLACCKQRCIKGVLVPVSSVRKARISNSIQDPLTKPKKPTTTSTTTTTTTTTSTTTTTTTQSSIRNVTKSAKTQNLVCPSSDVRPPIFSLPCDSTGDCKIFGPGLVCCRRRCLQGIAPPKPEVKHAPTFFGLVDRKCPAQPLTEILEIKECSNDDDCRPRICCPEKGSVKAKSYCRTPAHTVDRLPGGKRIEEPLRSFASYLQCTPPPPLDLFPRPCKAALDCFPNLCCQEGANRVCRPPRRSLISLFTDVTTRFGASEATKKFIQRITN</sequence>
<accession>A0ABM1MP04</accession>
<proteinExistence type="predicted"/>
<feature type="compositionally biased region" description="Low complexity" evidence="1">
    <location>
        <begin position="130"/>
        <end position="150"/>
    </location>
</feature>
<protein>
    <submittedName>
        <fullName evidence="4">Uncharacterized protein LOC108562465 isoform X1</fullName>
    </submittedName>
</protein>
<feature type="chain" id="PRO_5046767668" evidence="2">
    <location>
        <begin position="25"/>
        <end position="360"/>
    </location>
</feature>
<keyword evidence="3" id="KW-1185">Reference proteome</keyword>
<evidence type="ECO:0000313" key="4">
    <source>
        <dbReference type="RefSeq" id="XP_017776304.1"/>
    </source>
</evidence>
<keyword evidence="2" id="KW-0732">Signal</keyword>
<gene>
    <name evidence="4" type="primary">LOC108562465</name>
</gene>
<dbReference type="RefSeq" id="XP_017776304.1">
    <property type="nucleotide sequence ID" value="XM_017920815.1"/>
</dbReference>
<evidence type="ECO:0000256" key="2">
    <source>
        <dbReference type="SAM" id="SignalP"/>
    </source>
</evidence>
<feature type="region of interest" description="Disordered" evidence="1">
    <location>
        <begin position="118"/>
        <end position="151"/>
    </location>
</feature>
<evidence type="ECO:0000256" key="1">
    <source>
        <dbReference type="SAM" id="MobiDB-lite"/>
    </source>
</evidence>
<feature type="signal peptide" evidence="2">
    <location>
        <begin position="1"/>
        <end position="24"/>
    </location>
</feature>
<dbReference type="GeneID" id="108562465"/>
<dbReference type="Proteomes" id="UP000695000">
    <property type="component" value="Unplaced"/>
</dbReference>